<comment type="cofactor">
    <cofactor evidence="1 8">
        <name>heme</name>
        <dbReference type="ChEBI" id="CHEBI:30413"/>
    </cofactor>
</comment>
<feature type="binding site" description="axial binding residue" evidence="8">
    <location>
        <position position="452"/>
    </location>
    <ligand>
        <name>heme</name>
        <dbReference type="ChEBI" id="CHEBI:30413"/>
    </ligand>
    <ligandPart>
        <name>Fe</name>
        <dbReference type="ChEBI" id="CHEBI:18248"/>
    </ligandPart>
</feature>
<dbReference type="PANTHER" id="PTHR24292:SF102">
    <property type="entry name" value="CYTOCHROME P450 FAMILY-RELATED"/>
    <property type="match status" value="1"/>
</dbReference>
<evidence type="ECO:0000256" key="9">
    <source>
        <dbReference type="RuleBase" id="RU000461"/>
    </source>
</evidence>
<name>A0A9P3PLL3_LYOSH</name>
<evidence type="ECO:0000256" key="2">
    <source>
        <dbReference type="ARBA" id="ARBA00010617"/>
    </source>
</evidence>
<dbReference type="Gene3D" id="1.10.630.10">
    <property type="entry name" value="Cytochrome P450"/>
    <property type="match status" value="1"/>
</dbReference>
<dbReference type="OrthoDB" id="1470350at2759"/>
<accession>A0A9P3PLL3</accession>
<dbReference type="GO" id="GO:0020037">
    <property type="term" value="F:heme binding"/>
    <property type="evidence" value="ECO:0007669"/>
    <property type="project" value="InterPro"/>
</dbReference>
<evidence type="ECO:0000256" key="1">
    <source>
        <dbReference type="ARBA" id="ARBA00001971"/>
    </source>
</evidence>
<evidence type="ECO:0000256" key="4">
    <source>
        <dbReference type="ARBA" id="ARBA00022723"/>
    </source>
</evidence>
<evidence type="ECO:0000256" key="3">
    <source>
        <dbReference type="ARBA" id="ARBA00022617"/>
    </source>
</evidence>
<keyword evidence="3 8" id="KW-0349">Heme</keyword>
<evidence type="ECO:0000256" key="7">
    <source>
        <dbReference type="ARBA" id="ARBA00023033"/>
    </source>
</evidence>
<dbReference type="PROSITE" id="PS00086">
    <property type="entry name" value="CYTOCHROME_P450"/>
    <property type="match status" value="1"/>
</dbReference>
<evidence type="ECO:0000313" key="10">
    <source>
        <dbReference type="EMBL" id="GLB37532.1"/>
    </source>
</evidence>
<keyword evidence="6 8" id="KW-0408">Iron</keyword>
<dbReference type="InterPro" id="IPR036396">
    <property type="entry name" value="Cyt_P450_sf"/>
</dbReference>
<dbReference type="Proteomes" id="UP001063166">
    <property type="component" value="Unassembled WGS sequence"/>
</dbReference>
<dbReference type="InterPro" id="IPR002401">
    <property type="entry name" value="Cyt_P450_E_grp-I"/>
</dbReference>
<dbReference type="AlphaFoldDB" id="A0A9P3PLL3"/>
<dbReference type="SUPFAM" id="SSF48264">
    <property type="entry name" value="Cytochrome P450"/>
    <property type="match status" value="1"/>
</dbReference>
<dbReference type="InterPro" id="IPR001128">
    <property type="entry name" value="Cyt_P450"/>
</dbReference>
<keyword evidence="7 9" id="KW-0503">Monooxygenase</keyword>
<evidence type="ECO:0000313" key="11">
    <source>
        <dbReference type="Proteomes" id="UP001063166"/>
    </source>
</evidence>
<reference evidence="10" key="1">
    <citation type="submission" date="2022-07" db="EMBL/GenBank/DDBJ databases">
        <title>The genome of Lyophyllum shimeji provides insight into the initial evolution of ectomycorrhizal fungal genome.</title>
        <authorList>
            <person name="Kobayashi Y."/>
            <person name="Shibata T."/>
            <person name="Hirakawa H."/>
            <person name="Shigenobu S."/>
            <person name="Nishiyama T."/>
            <person name="Yamada A."/>
            <person name="Hasebe M."/>
            <person name="Kawaguchi M."/>
        </authorList>
    </citation>
    <scope>NUCLEOTIDE SEQUENCE</scope>
    <source>
        <strain evidence="10">AT787</strain>
    </source>
</reference>
<keyword evidence="5 9" id="KW-0560">Oxidoreductase</keyword>
<dbReference type="InterPro" id="IPR017972">
    <property type="entry name" value="Cyt_P450_CS"/>
</dbReference>
<evidence type="ECO:0000256" key="6">
    <source>
        <dbReference type="ARBA" id="ARBA00023004"/>
    </source>
</evidence>
<dbReference type="GO" id="GO:0016705">
    <property type="term" value="F:oxidoreductase activity, acting on paired donors, with incorporation or reduction of molecular oxygen"/>
    <property type="evidence" value="ECO:0007669"/>
    <property type="project" value="InterPro"/>
</dbReference>
<evidence type="ECO:0000256" key="5">
    <source>
        <dbReference type="ARBA" id="ARBA00023002"/>
    </source>
</evidence>
<proteinExistence type="inferred from homology"/>
<dbReference type="Pfam" id="PF00067">
    <property type="entry name" value="p450"/>
    <property type="match status" value="1"/>
</dbReference>
<comment type="similarity">
    <text evidence="2 9">Belongs to the cytochrome P450 family.</text>
</comment>
<gene>
    <name evidence="10" type="ORF">LshimejAT787_0405830</name>
</gene>
<sequence length="521" mass="58945">MAAVPLLAFSFCILYVLQKFLEYWRATRSIHNHAGYRTLFAQSSVISNFLSPVAGIAPGSNYLFLDKHRMFKYFGCDIHSAVSAWPKPTTTLLLADAAAIKEVCSSRSRFPKPIHHYTLLLFFGRNIVASEGEEWKNYRKISAPAFSDRNNRLVWEETVKIMDSLFKDVWGSQKVITTDHCVEVTLPIALFVIGAAGFGREISWKDDDVLPTGHKLTFKNALHIVTTDIFLKLIVPDRALGLTKRLSNVKLAFEELERYMSEMIKERQHSKQEVRHDLFSNLLDANDEDSGDAKLLVSELIGNIFIFLVAGHETTAHTLCFTFAMLALYPDEQEILYQHIQSVLSSGKGPTYENMPLFTQSMAVFYETLRMFPPVTGIPKESAEDTSLATTDAQGNQVVVPIPKGADITIHVPGLHYNPRYWSKPDSFIPSRFLGDWPRDAFLPFSAGARACLGRKFFETEGIAILTMLMSQYKIEVKEEPQFASETFAQRKARILACRAGLTLTPIRVPLVFQRREQKPF</sequence>
<dbReference type="PRINTS" id="PR00463">
    <property type="entry name" value="EP450I"/>
</dbReference>
<dbReference type="PRINTS" id="PR00385">
    <property type="entry name" value="P450"/>
</dbReference>
<comment type="caution">
    <text evidence="10">The sequence shown here is derived from an EMBL/GenBank/DDBJ whole genome shotgun (WGS) entry which is preliminary data.</text>
</comment>
<evidence type="ECO:0000256" key="8">
    <source>
        <dbReference type="PIRSR" id="PIRSR602401-1"/>
    </source>
</evidence>
<protein>
    <submittedName>
        <fullName evidence="10">Cytochrome P450</fullName>
    </submittedName>
</protein>
<dbReference type="GO" id="GO:0005506">
    <property type="term" value="F:iron ion binding"/>
    <property type="evidence" value="ECO:0007669"/>
    <property type="project" value="InterPro"/>
</dbReference>
<organism evidence="10 11">
    <name type="scientific">Lyophyllum shimeji</name>
    <name type="common">Hon-shimeji</name>
    <name type="synonym">Tricholoma shimeji</name>
    <dbReference type="NCBI Taxonomy" id="47721"/>
    <lineage>
        <taxon>Eukaryota</taxon>
        <taxon>Fungi</taxon>
        <taxon>Dikarya</taxon>
        <taxon>Basidiomycota</taxon>
        <taxon>Agaricomycotina</taxon>
        <taxon>Agaricomycetes</taxon>
        <taxon>Agaricomycetidae</taxon>
        <taxon>Agaricales</taxon>
        <taxon>Tricholomatineae</taxon>
        <taxon>Lyophyllaceae</taxon>
        <taxon>Lyophyllum</taxon>
    </lineage>
</organism>
<keyword evidence="11" id="KW-1185">Reference proteome</keyword>
<dbReference type="EMBL" id="BRPK01000004">
    <property type="protein sequence ID" value="GLB37532.1"/>
    <property type="molecule type" value="Genomic_DNA"/>
</dbReference>
<dbReference type="PANTHER" id="PTHR24292">
    <property type="entry name" value="CYTOCHROME P450"/>
    <property type="match status" value="1"/>
</dbReference>
<dbReference type="CDD" id="cd11070">
    <property type="entry name" value="CYP56-like"/>
    <property type="match status" value="1"/>
</dbReference>
<dbReference type="GO" id="GO:0004497">
    <property type="term" value="F:monooxygenase activity"/>
    <property type="evidence" value="ECO:0007669"/>
    <property type="project" value="UniProtKB-KW"/>
</dbReference>
<keyword evidence="4 8" id="KW-0479">Metal-binding</keyword>
<dbReference type="InterPro" id="IPR050476">
    <property type="entry name" value="Insect_CytP450_Detox"/>
</dbReference>